<dbReference type="EMBL" id="CM023479">
    <property type="protein sequence ID" value="KAH7974195.1"/>
    <property type="molecule type" value="Genomic_DNA"/>
</dbReference>
<gene>
    <name evidence="1" type="ORF">HPB49_011926</name>
</gene>
<comment type="caution">
    <text evidence="1">The sequence shown here is derived from an EMBL/GenBank/DDBJ whole genome shotgun (WGS) entry which is preliminary data.</text>
</comment>
<dbReference type="Proteomes" id="UP000821865">
    <property type="component" value="Chromosome 10"/>
</dbReference>
<protein>
    <submittedName>
        <fullName evidence="1">Uncharacterized protein</fullName>
    </submittedName>
</protein>
<reference evidence="1" key="1">
    <citation type="submission" date="2020-05" db="EMBL/GenBank/DDBJ databases">
        <title>Large-scale comparative analyses of tick genomes elucidate their genetic diversity and vector capacities.</title>
        <authorList>
            <person name="Jia N."/>
            <person name="Wang J."/>
            <person name="Shi W."/>
            <person name="Du L."/>
            <person name="Sun Y."/>
            <person name="Zhan W."/>
            <person name="Jiang J."/>
            <person name="Wang Q."/>
            <person name="Zhang B."/>
            <person name="Ji P."/>
            <person name="Sakyi L.B."/>
            <person name="Cui X."/>
            <person name="Yuan T."/>
            <person name="Jiang B."/>
            <person name="Yang W."/>
            <person name="Lam T.T.-Y."/>
            <person name="Chang Q."/>
            <person name="Ding S."/>
            <person name="Wang X."/>
            <person name="Zhu J."/>
            <person name="Ruan X."/>
            <person name="Zhao L."/>
            <person name="Wei J."/>
            <person name="Que T."/>
            <person name="Du C."/>
            <person name="Cheng J."/>
            <person name="Dai P."/>
            <person name="Han X."/>
            <person name="Huang E."/>
            <person name="Gao Y."/>
            <person name="Liu J."/>
            <person name="Shao H."/>
            <person name="Ye R."/>
            <person name="Li L."/>
            <person name="Wei W."/>
            <person name="Wang X."/>
            <person name="Wang C."/>
            <person name="Yang T."/>
            <person name="Huo Q."/>
            <person name="Li W."/>
            <person name="Guo W."/>
            <person name="Chen H."/>
            <person name="Zhou L."/>
            <person name="Ni X."/>
            <person name="Tian J."/>
            <person name="Zhou Y."/>
            <person name="Sheng Y."/>
            <person name="Liu T."/>
            <person name="Pan Y."/>
            <person name="Xia L."/>
            <person name="Li J."/>
            <person name="Zhao F."/>
            <person name="Cao W."/>
        </authorList>
    </citation>
    <scope>NUCLEOTIDE SEQUENCE</scope>
    <source>
        <strain evidence="1">Dsil-2018</strain>
    </source>
</reference>
<proteinExistence type="predicted"/>
<name>A0ACB8DP14_DERSI</name>
<evidence type="ECO:0000313" key="2">
    <source>
        <dbReference type="Proteomes" id="UP000821865"/>
    </source>
</evidence>
<organism evidence="1 2">
    <name type="scientific">Dermacentor silvarum</name>
    <name type="common">Tick</name>
    <dbReference type="NCBI Taxonomy" id="543639"/>
    <lineage>
        <taxon>Eukaryota</taxon>
        <taxon>Metazoa</taxon>
        <taxon>Ecdysozoa</taxon>
        <taxon>Arthropoda</taxon>
        <taxon>Chelicerata</taxon>
        <taxon>Arachnida</taxon>
        <taxon>Acari</taxon>
        <taxon>Parasitiformes</taxon>
        <taxon>Ixodida</taxon>
        <taxon>Ixodoidea</taxon>
        <taxon>Ixodidae</taxon>
        <taxon>Rhipicephalinae</taxon>
        <taxon>Dermacentor</taxon>
    </lineage>
</organism>
<evidence type="ECO:0000313" key="1">
    <source>
        <dbReference type="EMBL" id="KAH7974195.1"/>
    </source>
</evidence>
<accession>A0ACB8DP14</accession>
<sequence length="282" mass="31945">MRNGDVEYFKKYYRMTPHQFDFLLSLLREDLERKHVIREPICPAERLAMTLRNPILPLGYMSLRGSGTPGSFQTALELSTANMYISSALGNLEACTLTTSNYKFVVVDVGAYGKQSDGGVLEQSIFGRLLDEGKLQLPRDLPLPNTTLPAPCVFIGDEAFQLRTDFMRPYPGRGLEARKRIFNYRLSRARQVEMLTMLLLRCVENAFGILVTRWRILERAMGECPENAEETVKALCVLHNFLMDARTGSDDFYCGPGYADSVSPQGQRQSGQWRQLVVQPPM</sequence>
<keyword evidence="2" id="KW-1185">Reference proteome</keyword>